<dbReference type="InterPro" id="IPR003660">
    <property type="entry name" value="HAMP_dom"/>
</dbReference>
<dbReference type="InterPro" id="IPR003594">
    <property type="entry name" value="HATPase_dom"/>
</dbReference>
<dbReference type="SMART" id="SM00387">
    <property type="entry name" value="HATPase_c"/>
    <property type="match status" value="1"/>
</dbReference>
<keyword evidence="8" id="KW-0175">Coiled coil</keyword>
<dbReference type="Pfam" id="PF00672">
    <property type="entry name" value="HAMP"/>
    <property type="match status" value="1"/>
</dbReference>
<evidence type="ECO:0000256" key="8">
    <source>
        <dbReference type="SAM" id="Coils"/>
    </source>
</evidence>
<evidence type="ECO:0000256" key="1">
    <source>
        <dbReference type="ARBA" id="ARBA00000085"/>
    </source>
</evidence>
<dbReference type="PRINTS" id="PR00344">
    <property type="entry name" value="BCTRLSENSOR"/>
</dbReference>
<keyword evidence="6" id="KW-0418">Kinase</keyword>
<accession>A0A9D1ADK4</accession>
<keyword evidence="7" id="KW-0902">Two-component regulatory system</keyword>
<dbReference type="AlphaFoldDB" id="A0A9D1ADK4"/>
<evidence type="ECO:0000256" key="7">
    <source>
        <dbReference type="ARBA" id="ARBA00023012"/>
    </source>
</evidence>
<dbReference type="InterPro" id="IPR050351">
    <property type="entry name" value="BphY/WalK/GraS-like"/>
</dbReference>
<evidence type="ECO:0000259" key="11">
    <source>
        <dbReference type="PROSITE" id="PS50885"/>
    </source>
</evidence>
<name>A0A9D1ADK4_9FIRM</name>
<comment type="subcellular location">
    <subcellularLocation>
        <location evidence="2">Membrane</location>
    </subcellularLocation>
</comment>
<dbReference type="Pfam" id="PF00512">
    <property type="entry name" value="HisKA"/>
    <property type="match status" value="1"/>
</dbReference>
<dbReference type="InterPro" id="IPR005467">
    <property type="entry name" value="His_kinase_dom"/>
</dbReference>
<dbReference type="Gene3D" id="1.10.287.130">
    <property type="match status" value="1"/>
</dbReference>
<evidence type="ECO:0000256" key="9">
    <source>
        <dbReference type="SAM" id="Phobius"/>
    </source>
</evidence>
<evidence type="ECO:0000313" key="12">
    <source>
        <dbReference type="EMBL" id="HIR14546.1"/>
    </source>
</evidence>
<feature type="domain" description="Histidine kinase" evidence="10">
    <location>
        <begin position="233"/>
        <end position="443"/>
    </location>
</feature>
<dbReference type="SMART" id="SM00388">
    <property type="entry name" value="HisKA"/>
    <property type="match status" value="1"/>
</dbReference>
<evidence type="ECO:0000256" key="6">
    <source>
        <dbReference type="ARBA" id="ARBA00022777"/>
    </source>
</evidence>
<dbReference type="InterPro" id="IPR004358">
    <property type="entry name" value="Sig_transdc_His_kin-like_C"/>
</dbReference>
<keyword evidence="9" id="KW-0812">Transmembrane</keyword>
<dbReference type="GO" id="GO:0016036">
    <property type="term" value="P:cellular response to phosphate starvation"/>
    <property type="evidence" value="ECO:0007669"/>
    <property type="project" value="TreeGrafter"/>
</dbReference>
<comment type="catalytic activity">
    <reaction evidence="1">
        <text>ATP + protein L-histidine = ADP + protein N-phospho-L-histidine.</text>
        <dbReference type="EC" id="2.7.13.3"/>
    </reaction>
</comment>
<evidence type="ECO:0000256" key="4">
    <source>
        <dbReference type="ARBA" id="ARBA00022553"/>
    </source>
</evidence>
<evidence type="ECO:0000256" key="3">
    <source>
        <dbReference type="ARBA" id="ARBA00012438"/>
    </source>
</evidence>
<evidence type="ECO:0000259" key="10">
    <source>
        <dbReference type="PROSITE" id="PS50109"/>
    </source>
</evidence>
<proteinExistence type="predicted"/>
<reference evidence="12" key="1">
    <citation type="submission" date="2020-10" db="EMBL/GenBank/DDBJ databases">
        <authorList>
            <person name="Gilroy R."/>
        </authorList>
    </citation>
    <scope>NUCLEOTIDE SEQUENCE</scope>
    <source>
        <strain evidence="12">ChiSjej4B22-8148</strain>
    </source>
</reference>
<protein>
    <recommendedName>
        <fullName evidence="3">histidine kinase</fullName>
        <ecNumber evidence="3">2.7.13.3</ecNumber>
    </recommendedName>
</protein>
<dbReference type="SUPFAM" id="SSF47384">
    <property type="entry name" value="Homodimeric domain of signal transducing histidine kinase"/>
    <property type="match status" value="1"/>
</dbReference>
<dbReference type="CDD" id="cd06225">
    <property type="entry name" value="HAMP"/>
    <property type="match status" value="1"/>
</dbReference>
<dbReference type="Proteomes" id="UP000886757">
    <property type="component" value="Unassembled WGS sequence"/>
</dbReference>
<keyword evidence="9" id="KW-1133">Transmembrane helix</keyword>
<keyword evidence="5" id="KW-0808">Transferase</keyword>
<dbReference type="PROSITE" id="PS50109">
    <property type="entry name" value="HIS_KIN"/>
    <property type="match status" value="1"/>
</dbReference>
<evidence type="ECO:0000256" key="5">
    <source>
        <dbReference type="ARBA" id="ARBA00022679"/>
    </source>
</evidence>
<dbReference type="InterPro" id="IPR003661">
    <property type="entry name" value="HisK_dim/P_dom"/>
</dbReference>
<gene>
    <name evidence="12" type="ORF">IAB31_11560</name>
</gene>
<sequence length="443" mass="49607">MLVLLIVCCMSIYAVVLVFLPKNYQARLENQVTSDFDALAGILERDGWEESTDSLLEFSIRNNASVTIQDSSGKEVFSVNFADTEELSGHSLTAASLSCWTSFQQDGEAFQLVTVVSLVAVSQSYDILLRLIPLISILILTISVFGALICSRYYSRPLVRIAQAAGRMSRLDMTWKCQVNRKDEIGVLASSLNEMSERLGDALKSLQKANGQLQKEIEKEREQERQRIDFFTSVSHELKTPIAVLKGELEGMLYQVGEYRNRDAYLRHCLKTADQMEKIVKEILMAARMGGSDFQISRTDLNLSEMLQKSCREIQGRIEDGQIKLQLSVQKDFHYEGDGRLMEKVFSNVLSNAVSYSPPGAVIAVSLQKGTLLVENTGVHIAQEDMKCLFTPFYRVDKSRSRNTGGSGLGLYITKTILDHHGISCRMENTEKGVCFTAVFPQE</sequence>
<evidence type="ECO:0000256" key="2">
    <source>
        <dbReference type="ARBA" id="ARBA00004370"/>
    </source>
</evidence>
<dbReference type="EC" id="2.7.13.3" evidence="3"/>
<dbReference type="CDD" id="cd00082">
    <property type="entry name" value="HisKA"/>
    <property type="match status" value="1"/>
</dbReference>
<dbReference type="InterPro" id="IPR036890">
    <property type="entry name" value="HATPase_C_sf"/>
</dbReference>
<dbReference type="GO" id="GO:0000155">
    <property type="term" value="F:phosphorelay sensor kinase activity"/>
    <property type="evidence" value="ECO:0007669"/>
    <property type="project" value="InterPro"/>
</dbReference>
<dbReference type="SUPFAM" id="SSF55874">
    <property type="entry name" value="ATPase domain of HSP90 chaperone/DNA topoisomerase II/histidine kinase"/>
    <property type="match status" value="1"/>
</dbReference>
<dbReference type="EMBL" id="DVGK01000132">
    <property type="protein sequence ID" value="HIR14546.1"/>
    <property type="molecule type" value="Genomic_DNA"/>
</dbReference>
<dbReference type="SMART" id="SM00304">
    <property type="entry name" value="HAMP"/>
    <property type="match status" value="1"/>
</dbReference>
<dbReference type="PANTHER" id="PTHR45453">
    <property type="entry name" value="PHOSPHATE REGULON SENSOR PROTEIN PHOR"/>
    <property type="match status" value="1"/>
</dbReference>
<comment type="caution">
    <text evidence="12">The sequence shown here is derived from an EMBL/GenBank/DDBJ whole genome shotgun (WGS) entry which is preliminary data.</text>
</comment>
<dbReference type="PANTHER" id="PTHR45453:SF3">
    <property type="entry name" value="HISTIDINE KINASE"/>
    <property type="match status" value="1"/>
</dbReference>
<feature type="coiled-coil region" evidence="8">
    <location>
        <begin position="192"/>
        <end position="226"/>
    </location>
</feature>
<evidence type="ECO:0000313" key="13">
    <source>
        <dbReference type="Proteomes" id="UP000886757"/>
    </source>
</evidence>
<keyword evidence="9" id="KW-0472">Membrane</keyword>
<reference evidence="12" key="2">
    <citation type="journal article" date="2021" name="PeerJ">
        <title>Extensive microbial diversity within the chicken gut microbiome revealed by metagenomics and culture.</title>
        <authorList>
            <person name="Gilroy R."/>
            <person name="Ravi A."/>
            <person name="Getino M."/>
            <person name="Pursley I."/>
            <person name="Horton D.L."/>
            <person name="Alikhan N.F."/>
            <person name="Baker D."/>
            <person name="Gharbi K."/>
            <person name="Hall N."/>
            <person name="Watson M."/>
            <person name="Adriaenssens E.M."/>
            <person name="Foster-Nyarko E."/>
            <person name="Jarju S."/>
            <person name="Secka A."/>
            <person name="Antonio M."/>
            <person name="Oren A."/>
            <person name="Chaudhuri R.R."/>
            <person name="La Ragione R."/>
            <person name="Hildebrand F."/>
            <person name="Pallen M.J."/>
        </authorList>
    </citation>
    <scope>NUCLEOTIDE SEQUENCE</scope>
    <source>
        <strain evidence="12">ChiSjej4B22-8148</strain>
    </source>
</reference>
<feature type="domain" description="HAMP" evidence="11">
    <location>
        <begin position="152"/>
        <end position="204"/>
    </location>
</feature>
<dbReference type="Pfam" id="PF02518">
    <property type="entry name" value="HATPase_c"/>
    <property type="match status" value="1"/>
</dbReference>
<keyword evidence="4" id="KW-0597">Phosphoprotein</keyword>
<organism evidence="12 13">
    <name type="scientific">Candidatus Choladousia intestinavium</name>
    <dbReference type="NCBI Taxonomy" id="2840727"/>
    <lineage>
        <taxon>Bacteria</taxon>
        <taxon>Bacillati</taxon>
        <taxon>Bacillota</taxon>
        <taxon>Clostridia</taxon>
        <taxon>Lachnospirales</taxon>
        <taxon>Lachnospiraceae</taxon>
        <taxon>Lachnospiraceae incertae sedis</taxon>
        <taxon>Candidatus Choladousia</taxon>
    </lineage>
</organism>
<feature type="transmembrane region" description="Helical" evidence="9">
    <location>
        <begin position="127"/>
        <end position="150"/>
    </location>
</feature>
<dbReference type="PROSITE" id="PS50885">
    <property type="entry name" value="HAMP"/>
    <property type="match status" value="1"/>
</dbReference>
<dbReference type="Gene3D" id="6.10.340.10">
    <property type="match status" value="1"/>
</dbReference>
<dbReference type="SUPFAM" id="SSF158472">
    <property type="entry name" value="HAMP domain-like"/>
    <property type="match status" value="1"/>
</dbReference>
<dbReference type="Gene3D" id="3.30.565.10">
    <property type="entry name" value="Histidine kinase-like ATPase, C-terminal domain"/>
    <property type="match status" value="1"/>
</dbReference>
<dbReference type="GO" id="GO:0004721">
    <property type="term" value="F:phosphoprotein phosphatase activity"/>
    <property type="evidence" value="ECO:0007669"/>
    <property type="project" value="TreeGrafter"/>
</dbReference>
<dbReference type="GO" id="GO:0005886">
    <property type="term" value="C:plasma membrane"/>
    <property type="evidence" value="ECO:0007669"/>
    <property type="project" value="TreeGrafter"/>
</dbReference>
<dbReference type="InterPro" id="IPR036097">
    <property type="entry name" value="HisK_dim/P_sf"/>
</dbReference>